<evidence type="ECO:0000313" key="7">
    <source>
        <dbReference type="Proteomes" id="UP000245667"/>
    </source>
</evidence>
<dbReference type="AlphaFoldDB" id="A0A316E236"/>
<keyword evidence="1" id="KW-0813">Transport</keyword>
<dbReference type="Proteomes" id="UP000245667">
    <property type="component" value="Unassembled WGS sequence"/>
</dbReference>
<dbReference type="FunFam" id="3.40.50.300:FF:000134">
    <property type="entry name" value="Iron-enterobactin ABC transporter ATP-binding protein"/>
    <property type="match status" value="1"/>
</dbReference>
<dbReference type="RefSeq" id="WP_109650375.1">
    <property type="nucleotide sequence ID" value="NZ_JACWLN010000004.1"/>
</dbReference>
<dbReference type="OrthoDB" id="9787851at2"/>
<keyword evidence="8" id="KW-1185">Reference proteome</keyword>
<proteinExistence type="predicted"/>
<evidence type="ECO:0000313" key="6">
    <source>
        <dbReference type="EMBL" id="PWK23602.1"/>
    </source>
</evidence>
<evidence type="ECO:0000313" key="5">
    <source>
        <dbReference type="EMBL" id="MBD1261156.1"/>
    </source>
</evidence>
<gene>
    <name evidence="5" type="ORF">HZY62_11190</name>
    <name evidence="6" type="ORF">LX92_02169</name>
</gene>
<dbReference type="SMART" id="SM00382">
    <property type="entry name" value="AAA"/>
    <property type="match status" value="1"/>
</dbReference>
<dbReference type="Pfam" id="PF00005">
    <property type="entry name" value="ABC_tran"/>
    <property type="match status" value="1"/>
</dbReference>
<dbReference type="PANTHER" id="PTHR42734">
    <property type="entry name" value="METAL TRANSPORT SYSTEM ATP-BINDING PROTEIN TM_0124-RELATED"/>
    <property type="match status" value="1"/>
</dbReference>
<dbReference type="SUPFAM" id="SSF52540">
    <property type="entry name" value="P-loop containing nucleoside triphosphate hydrolases"/>
    <property type="match status" value="1"/>
</dbReference>
<evidence type="ECO:0000259" key="4">
    <source>
        <dbReference type="PROSITE" id="PS50893"/>
    </source>
</evidence>
<dbReference type="GO" id="GO:0005524">
    <property type="term" value="F:ATP binding"/>
    <property type="evidence" value="ECO:0007669"/>
    <property type="project" value="UniProtKB-KW"/>
</dbReference>
<protein>
    <submittedName>
        <fullName evidence="5">ABC transporter ATP-binding protein</fullName>
    </submittedName>
    <submittedName>
        <fullName evidence="6">Iron complex transport system ATP-binding protein</fullName>
    </submittedName>
</protein>
<evidence type="ECO:0000256" key="2">
    <source>
        <dbReference type="ARBA" id="ARBA00022741"/>
    </source>
</evidence>
<dbReference type="CDD" id="cd03214">
    <property type="entry name" value="ABC_Iron-Siderophores_B12_Hemin"/>
    <property type="match status" value="1"/>
</dbReference>
<feature type="domain" description="ABC transporter" evidence="4">
    <location>
        <begin position="11"/>
        <end position="251"/>
    </location>
</feature>
<name>A0A316E236_9FLAO</name>
<keyword evidence="3 6" id="KW-0067">ATP-binding</keyword>
<evidence type="ECO:0000256" key="3">
    <source>
        <dbReference type="ARBA" id="ARBA00022840"/>
    </source>
</evidence>
<organism evidence="6 7">
    <name type="scientific">Maribacter polysiphoniae</name>
    <dbReference type="NCBI Taxonomy" id="429344"/>
    <lineage>
        <taxon>Bacteria</taxon>
        <taxon>Pseudomonadati</taxon>
        <taxon>Bacteroidota</taxon>
        <taxon>Flavobacteriia</taxon>
        <taxon>Flavobacteriales</taxon>
        <taxon>Flavobacteriaceae</taxon>
        <taxon>Maribacter</taxon>
    </lineage>
</organism>
<evidence type="ECO:0000313" key="8">
    <source>
        <dbReference type="Proteomes" id="UP000651837"/>
    </source>
</evidence>
<dbReference type="InterPro" id="IPR003593">
    <property type="entry name" value="AAA+_ATPase"/>
</dbReference>
<dbReference type="EMBL" id="QGGQ01000004">
    <property type="protein sequence ID" value="PWK23602.1"/>
    <property type="molecule type" value="Genomic_DNA"/>
</dbReference>
<reference evidence="5 8" key="2">
    <citation type="submission" date="2020-07" db="EMBL/GenBank/DDBJ databases">
        <title>The draft genome sequence of Maribacter polysiphoniae KCTC 22021.</title>
        <authorList>
            <person name="Mu L."/>
        </authorList>
    </citation>
    <scope>NUCLEOTIDE SEQUENCE [LARGE SCALE GENOMIC DNA]</scope>
    <source>
        <strain evidence="5 8">KCTC 22021</strain>
    </source>
</reference>
<dbReference type="PANTHER" id="PTHR42734:SF21">
    <property type="entry name" value="IRON ABC TRANSPORTER, ATP-BINDING PROTEIN"/>
    <property type="match status" value="1"/>
</dbReference>
<dbReference type="EMBL" id="JACWLN010000004">
    <property type="protein sequence ID" value="MBD1261156.1"/>
    <property type="molecule type" value="Genomic_DNA"/>
</dbReference>
<accession>A0A316E236</accession>
<sequence length="265" mass="29255">MNKKITTHTALKVENLSIGYFSKKNTTVIADGINFKLQQGELAAIIGVNGIGKSTLLRTLGNVQAKLSGSIQLDGKGLKSYTPIEMASTISVVLTEPLASKNLTVVELIALGRQPYTNWIGKLSETDKTKIQEAISMVGLQSLKNKKCYELSDGQLQRVMIARALAQDTSIILLDEPTSHLDLHHKVQILKLLKQIAHKTSKTILVTSHEIEMTIQLCDKILIMNKGSHEFGEPCELIQKKSFERLFPSDTVAFDPKTGSFKIKK</sequence>
<keyword evidence="2" id="KW-0547">Nucleotide-binding</keyword>
<dbReference type="Proteomes" id="UP000651837">
    <property type="component" value="Unassembled WGS sequence"/>
</dbReference>
<dbReference type="GO" id="GO:0016887">
    <property type="term" value="F:ATP hydrolysis activity"/>
    <property type="evidence" value="ECO:0007669"/>
    <property type="project" value="InterPro"/>
</dbReference>
<dbReference type="PROSITE" id="PS50893">
    <property type="entry name" value="ABC_TRANSPORTER_2"/>
    <property type="match status" value="1"/>
</dbReference>
<dbReference type="InterPro" id="IPR027417">
    <property type="entry name" value="P-loop_NTPase"/>
</dbReference>
<dbReference type="InterPro" id="IPR003439">
    <property type="entry name" value="ABC_transporter-like_ATP-bd"/>
</dbReference>
<evidence type="ECO:0000256" key="1">
    <source>
        <dbReference type="ARBA" id="ARBA00022448"/>
    </source>
</evidence>
<dbReference type="Gene3D" id="3.40.50.300">
    <property type="entry name" value="P-loop containing nucleotide triphosphate hydrolases"/>
    <property type="match status" value="1"/>
</dbReference>
<comment type="caution">
    <text evidence="6">The sequence shown here is derived from an EMBL/GenBank/DDBJ whole genome shotgun (WGS) entry which is preliminary data.</text>
</comment>
<reference evidence="6 7" key="1">
    <citation type="submission" date="2018-05" db="EMBL/GenBank/DDBJ databases">
        <title>Genomic Encyclopedia of Archaeal and Bacterial Type Strains, Phase II (KMG-II): from individual species to whole genera.</title>
        <authorList>
            <person name="Goeker M."/>
        </authorList>
    </citation>
    <scope>NUCLEOTIDE SEQUENCE [LARGE SCALE GENOMIC DNA]</scope>
    <source>
        <strain evidence="6 7">DSM 23514</strain>
    </source>
</reference>
<dbReference type="InterPro" id="IPR050153">
    <property type="entry name" value="Metal_Ion_Import_ABC"/>
</dbReference>